<evidence type="ECO:0000313" key="6">
    <source>
        <dbReference type="EMBL" id="CAH9051722.1"/>
    </source>
</evidence>
<reference evidence="6" key="1">
    <citation type="submission" date="2022-07" db="EMBL/GenBank/DDBJ databases">
        <authorList>
            <person name="Macas J."/>
            <person name="Novak P."/>
            <person name="Neumann P."/>
        </authorList>
    </citation>
    <scope>NUCLEOTIDE SEQUENCE</scope>
</reference>
<dbReference type="Proteomes" id="UP001152523">
    <property type="component" value="Unassembled WGS sequence"/>
</dbReference>
<evidence type="ECO:0000313" key="7">
    <source>
        <dbReference type="Proteomes" id="UP001152523"/>
    </source>
</evidence>
<dbReference type="GO" id="GO:0006974">
    <property type="term" value="P:DNA damage response"/>
    <property type="evidence" value="ECO:0007669"/>
    <property type="project" value="UniProtKB-KW"/>
</dbReference>
<dbReference type="InterPro" id="IPR051579">
    <property type="entry name" value="DDR_Transcriptional_Reg"/>
</dbReference>
<dbReference type="Pfam" id="PF16589">
    <property type="entry name" value="BRCT_2"/>
    <property type="match status" value="1"/>
</dbReference>
<comment type="subcellular location">
    <subcellularLocation>
        <location evidence="1">Nucleus</location>
    </subcellularLocation>
</comment>
<dbReference type="PROSITE" id="PS50172">
    <property type="entry name" value="BRCT"/>
    <property type="match status" value="1"/>
</dbReference>
<feature type="domain" description="BRCT" evidence="5">
    <location>
        <begin position="551"/>
        <end position="640"/>
    </location>
</feature>
<dbReference type="Gene3D" id="3.40.50.10190">
    <property type="entry name" value="BRCT domain"/>
    <property type="match status" value="2"/>
</dbReference>
<evidence type="ECO:0000256" key="4">
    <source>
        <dbReference type="SAM" id="MobiDB-lite"/>
    </source>
</evidence>
<feature type="region of interest" description="Disordered" evidence="4">
    <location>
        <begin position="24"/>
        <end position="43"/>
    </location>
</feature>
<protein>
    <recommendedName>
        <fullName evidence="5">BRCT domain-containing protein</fullName>
    </recommendedName>
</protein>
<dbReference type="EMBL" id="CAMAPF010000003">
    <property type="protein sequence ID" value="CAH9051722.1"/>
    <property type="molecule type" value="Genomic_DNA"/>
</dbReference>
<dbReference type="PANTHER" id="PTHR23196">
    <property type="entry name" value="PAX TRANSCRIPTION ACTIVATION DOMAIN INTERACTING PROTEIN"/>
    <property type="match status" value="1"/>
</dbReference>
<name>A0AAV0BZ31_9ASTE</name>
<evidence type="ECO:0000256" key="3">
    <source>
        <dbReference type="ARBA" id="ARBA00023242"/>
    </source>
</evidence>
<feature type="region of interest" description="Disordered" evidence="4">
    <location>
        <begin position="304"/>
        <end position="323"/>
    </location>
</feature>
<dbReference type="SUPFAM" id="SSF52113">
    <property type="entry name" value="BRCT domain"/>
    <property type="match status" value="1"/>
</dbReference>
<dbReference type="AlphaFoldDB" id="A0AAV0BZ31"/>
<accession>A0AAV0BZ31</accession>
<keyword evidence="7" id="KW-1185">Reference proteome</keyword>
<dbReference type="CDD" id="cd17744">
    <property type="entry name" value="BRCT_MDC1_rpt1"/>
    <property type="match status" value="1"/>
</dbReference>
<evidence type="ECO:0000259" key="5">
    <source>
        <dbReference type="PROSITE" id="PS50172"/>
    </source>
</evidence>
<dbReference type="PANTHER" id="PTHR23196:SF39">
    <property type="entry name" value="BRCT DOMAIN-CONTAINING PROTEIN"/>
    <property type="match status" value="1"/>
</dbReference>
<keyword evidence="3" id="KW-0539">Nucleus</keyword>
<dbReference type="GO" id="GO:0005634">
    <property type="term" value="C:nucleus"/>
    <property type="evidence" value="ECO:0007669"/>
    <property type="project" value="UniProtKB-SubCell"/>
</dbReference>
<dbReference type="InterPro" id="IPR036420">
    <property type="entry name" value="BRCT_dom_sf"/>
</dbReference>
<sequence length="762" mass="85837">MSSIVPSSDSMRLPDCVNNLSSEIGGEIVPDSEDEGIHESEGIHAKAQIRGRCVRKRRYAPTNHSCEGYLRKQRNPLLAINEDIDVDKGLQNWECDERANNLGNYIESQEPESSEEDALKFVDLYLSNNEPGEFHHVETRMLGKSVSPPRVLQPNRSQSLARIKNRTYIVKKLEVFNWCDNSSDNEESFTPLNGRKINFDFKCNGDKHCDGIIGVQKQKALGNICQLNCVEGRLSASEMQQSEFQGVDTNFVNEVDENATVNSPKNLLEDDQNQMDVACTYEVGFDTQVAAEAMEALSYTLPLNLDPSSKHKGPQKTDQCKRVTGSELPPQVELGFQFSGKLPTKKRTYRTSSRKSCHEKTFSRKFDVDFNHFQVQKCGLSDTRREELGSSKSWKQSFSSSLGSFNDSFQNSPEVIKLNDNIGYWSHPRGKRTCKGIPRHSFRRNNQYTSSSVVSNCKSTTKSYKGLSSCQYGDNSTNLQLAEHYEQLSIVSDVMSSDQTLKTVSSGKHIAPYIFSGIQKGRQQSKSFLTKELTKLGYTESLPDFLPRDSRRRKGHENVKILLSKSLDKSIIERQKKIVSQLGFSIASCCSEASHFVSDKFLRTKNMLEAMAIGIPVLTHLWLESCGQANYFIDEKNFILRDDRMEKEFGFSMPVSLALSRQHPLLRGHKVFITSNVKPSKGIIQSLVNAVQGQEVTVESGDITTQGEILVISSEEDYTTCAPFLKKGTAVYSSELLLNGIVTQKLDFKRYRLFHDSVKEDC</sequence>
<keyword evidence="2" id="KW-0227">DNA damage</keyword>
<dbReference type="CDD" id="cd18432">
    <property type="entry name" value="BRCT_PAXIP1_rpt6_like"/>
    <property type="match status" value="1"/>
</dbReference>
<evidence type="ECO:0000256" key="2">
    <source>
        <dbReference type="ARBA" id="ARBA00022763"/>
    </source>
</evidence>
<organism evidence="6 7">
    <name type="scientific">Cuscuta epithymum</name>
    <dbReference type="NCBI Taxonomy" id="186058"/>
    <lineage>
        <taxon>Eukaryota</taxon>
        <taxon>Viridiplantae</taxon>
        <taxon>Streptophyta</taxon>
        <taxon>Embryophyta</taxon>
        <taxon>Tracheophyta</taxon>
        <taxon>Spermatophyta</taxon>
        <taxon>Magnoliopsida</taxon>
        <taxon>eudicotyledons</taxon>
        <taxon>Gunneridae</taxon>
        <taxon>Pentapetalae</taxon>
        <taxon>asterids</taxon>
        <taxon>lamiids</taxon>
        <taxon>Solanales</taxon>
        <taxon>Convolvulaceae</taxon>
        <taxon>Cuscuteae</taxon>
        <taxon>Cuscuta</taxon>
        <taxon>Cuscuta subgen. Cuscuta</taxon>
    </lineage>
</organism>
<comment type="caution">
    <text evidence="6">The sequence shown here is derived from an EMBL/GenBank/DDBJ whole genome shotgun (WGS) entry which is preliminary data.</text>
</comment>
<evidence type="ECO:0000256" key="1">
    <source>
        <dbReference type="ARBA" id="ARBA00004123"/>
    </source>
</evidence>
<gene>
    <name evidence="6" type="ORF">CEPIT_LOCUS274</name>
</gene>
<proteinExistence type="predicted"/>
<dbReference type="InterPro" id="IPR001357">
    <property type="entry name" value="BRCT_dom"/>
</dbReference>